<dbReference type="SUPFAM" id="SSF50978">
    <property type="entry name" value="WD40 repeat-like"/>
    <property type="match status" value="1"/>
</dbReference>
<evidence type="ECO:0000256" key="1">
    <source>
        <dbReference type="ARBA" id="ARBA00022448"/>
    </source>
</evidence>
<comment type="function">
    <text evidence="11">Positively regulates the activity of the minus-end directed microtubule motor protein dynein. Plays a central role in positioning the mitotic spindle at the bud neck during cell division. Targets cytoplasmic dynein to microtubule plus ends, thereby promoting dynein-mediated microtubule sliding along the bud cortex and consequently the movement of the mitotic spindle to the bud neck.</text>
</comment>
<feature type="repeat" description="WD" evidence="12">
    <location>
        <begin position="198"/>
        <end position="241"/>
    </location>
</feature>
<dbReference type="SUPFAM" id="SSF109925">
    <property type="entry name" value="Lissencephaly-1 protein (Lis-1, PAF-AH alpha) N-terminal domain"/>
    <property type="match status" value="1"/>
</dbReference>
<dbReference type="InterPro" id="IPR020472">
    <property type="entry name" value="WD40_PAC1"/>
</dbReference>
<protein>
    <recommendedName>
        <fullName evidence="11">Nuclear distribution protein PAC1</fullName>
    </recommendedName>
    <alternativeName>
        <fullName evidence="11">Lissencephaly-1 homolog</fullName>
        <shortName evidence="11">LIS-1</shortName>
    </alternativeName>
    <alternativeName>
        <fullName evidence="11">nudF homolog</fullName>
    </alternativeName>
</protein>
<dbReference type="PANTHER" id="PTHR19848">
    <property type="entry name" value="WD40 REPEAT PROTEIN"/>
    <property type="match status" value="1"/>
</dbReference>
<dbReference type="OrthoDB" id="10264588at2759"/>
<dbReference type="InterPro" id="IPR037190">
    <property type="entry name" value="LIS1_N"/>
</dbReference>
<dbReference type="InterPro" id="IPR019775">
    <property type="entry name" value="WD40_repeat_CS"/>
</dbReference>
<dbReference type="GO" id="GO:0000922">
    <property type="term" value="C:spindle pole"/>
    <property type="evidence" value="ECO:0007669"/>
    <property type="project" value="UniProtKB-SubCell"/>
</dbReference>
<keyword evidence="6" id="KW-0677">Repeat</keyword>
<keyword evidence="10 11" id="KW-0131">Cell cycle</keyword>
<dbReference type="GO" id="GO:0000132">
    <property type="term" value="P:establishment of mitotic spindle orientation"/>
    <property type="evidence" value="ECO:0007669"/>
    <property type="project" value="UniProtKB-UniRule"/>
</dbReference>
<evidence type="ECO:0000256" key="11">
    <source>
        <dbReference type="HAMAP-Rule" id="MF_03141"/>
    </source>
</evidence>
<evidence type="ECO:0000256" key="8">
    <source>
        <dbReference type="ARBA" id="ARBA00023054"/>
    </source>
</evidence>
<name>A0A8J2X9T1_ZYGB2</name>
<sequence length="427" mass="47629">MDVPLDGDQQRELDRSVIEYLRWRCGENESEIIDALAQSLKVTESEDPSRLLLLPRKWTSIVRLQRRIMALEHTCRELRELNSSRDASHGTADASRVTWLPPAQPCSSITVESPVASVRLHPELALVFVATEHGRLHCFDVLDTSIPMASIQAHTRAITSVDCVCVEGTTYVATGSKDMQARVFTWEASGGLRLLRSFQGHEHVVSGVRLWLNGKDLLVASCSRDTFVKIWDVLKGWCVKSFQPHADWVRCLDVQGEYLVTGAQDATLRLTHWPSGNGLSVGIGHSFPIESVAFVPAAGEESEWFGECVSTSRDRTAKIWSIPAPRLLPHRAPVPHSADAQFHNRATLEGHQSWVRCVRIRGPHIFTTSDDRSVKCWELATGNCKRTWEDAHQGFVSCIDLDGTAQPVPRRIAVTGGIDCKCHIFMQ</sequence>
<dbReference type="GO" id="GO:0070840">
    <property type="term" value="F:dynein complex binding"/>
    <property type="evidence" value="ECO:0007669"/>
    <property type="project" value="UniProtKB-UniRule"/>
</dbReference>
<keyword evidence="2 11" id="KW-0963">Cytoplasm</keyword>
<keyword evidence="7 11" id="KW-0498">Mitosis</keyword>
<evidence type="ECO:0000313" key="14">
    <source>
        <dbReference type="Proteomes" id="UP000019375"/>
    </source>
</evidence>
<keyword evidence="9 11" id="KW-0206">Cytoskeleton</keyword>
<keyword evidence="14" id="KW-1185">Reference proteome</keyword>
<keyword evidence="1 11" id="KW-0813">Transport</keyword>
<dbReference type="InterPro" id="IPR001680">
    <property type="entry name" value="WD40_rpt"/>
</dbReference>
<evidence type="ECO:0000256" key="10">
    <source>
        <dbReference type="ARBA" id="ARBA00023306"/>
    </source>
</evidence>
<gene>
    <name evidence="11" type="primary">PAC1</name>
    <name evidence="11" type="synonym">LIS1</name>
    <name evidence="13" type="ORF">BN860_00496g</name>
</gene>
<dbReference type="Proteomes" id="UP000019375">
    <property type="component" value="Unassembled WGS sequence"/>
</dbReference>
<keyword evidence="8 11" id="KW-0175">Coiled coil</keyword>
<dbReference type="GO" id="GO:0005737">
    <property type="term" value="C:cytoplasm"/>
    <property type="evidence" value="ECO:0007669"/>
    <property type="project" value="UniProtKB-UniRule"/>
</dbReference>
<evidence type="ECO:0000256" key="3">
    <source>
        <dbReference type="ARBA" id="ARBA00022574"/>
    </source>
</evidence>
<accession>A0A8J2X9T1</accession>
<dbReference type="AlphaFoldDB" id="A0A8J2X9T1"/>
<proteinExistence type="inferred from homology"/>
<organism evidence="13 14">
    <name type="scientific">Zygosaccharomyces bailii (strain CLIB 213 / ATCC 58445 / CBS 680 / BCRC 21525 / NBRC 1098 / NCYC 1416 / NRRL Y-2227)</name>
    <dbReference type="NCBI Taxonomy" id="1333698"/>
    <lineage>
        <taxon>Eukaryota</taxon>
        <taxon>Fungi</taxon>
        <taxon>Dikarya</taxon>
        <taxon>Ascomycota</taxon>
        <taxon>Saccharomycotina</taxon>
        <taxon>Saccharomycetes</taxon>
        <taxon>Saccharomycetales</taxon>
        <taxon>Saccharomycetaceae</taxon>
        <taxon>Zygosaccharomyces</taxon>
    </lineage>
</organism>
<dbReference type="PROSITE" id="PS50082">
    <property type="entry name" value="WD_REPEATS_2"/>
    <property type="match status" value="2"/>
</dbReference>
<dbReference type="EMBL" id="HG316461">
    <property type="protein sequence ID" value="CDF90684.1"/>
    <property type="molecule type" value="Genomic_DNA"/>
</dbReference>
<dbReference type="GO" id="GO:0051301">
    <property type="term" value="P:cell division"/>
    <property type="evidence" value="ECO:0007669"/>
    <property type="project" value="UniProtKB-KW"/>
</dbReference>
<keyword evidence="4 11" id="KW-0132">Cell division</keyword>
<evidence type="ECO:0000313" key="13">
    <source>
        <dbReference type="EMBL" id="CDF90684.1"/>
    </source>
</evidence>
<dbReference type="HAMAP" id="MF_03141">
    <property type="entry name" value="lis1"/>
    <property type="match status" value="1"/>
</dbReference>
<evidence type="ECO:0000256" key="12">
    <source>
        <dbReference type="PROSITE-ProRule" id="PRU00221"/>
    </source>
</evidence>
<dbReference type="Gene3D" id="1.20.960.30">
    <property type="match status" value="1"/>
</dbReference>
<dbReference type="Pfam" id="PF00400">
    <property type="entry name" value="WD40"/>
    <property type="match status" value="4"/>
</dbReference>
<comment type="similarity">
    <text evidence="11">Belongs to the WD repeat LIS1/nudF family.</text>
</comment>
<evidence type="ECO:0000256" key="6">
    <source>
        <dbReference type="ARBA" id="ARBA00022737"/>
    </source>
</evidence>
<dbReference type="GO" id="GO:0051012">
    <property type="term" value="P:microtubule sliding"/>
    <property type="evidence" value="ECO:0007669"/>
    <property type="project" value="UniProtKB-UniRule"/>
</dbReference>
<dbReference type="InterPro" id="IPR015943">
    <property type="entry name" value="WD40/YVTN_repeat-like_dom_sf"/>
</dbReference>
<comment type="subunit">
    <text evidence="11">Self-associates. Interacts with NDL1 and dynein.</text>
</comment>
<reference evidence="14" key="1">
    <citation type="journal article" date="2013" name="Genome Announc.">
        <title>Genome sequence of the food spoilage yeast Zygosaccharomyces bailii CLIB 213(T).</title>
        <authorList>
            <person name="Galeote V."/>
            <person name="Bigey F."/>
            <person name="Devillers H."/>
            <person name="Neuveglise C."/>
            <person name="Dequin S."/>
        </authorList>
    </citation>
    <scope>NUCLEOTIDE SEQUENCE [LARGE SCALE GENOMIC DNA]</scope>
    <source>
        <strain evidence="14">CLIB 213 / ATCC 58445 / CBS 680 / CCRC 21525 / NBRC 1098 / NCYC 1416 / NRRL Y-2227</strain>
    </source>
</reference>
<dbReference type="GO" id="GO:0005874">
    <property type="term" value="C:microtubule"/>
    <property type="evidence" value="ECO:0007669"/>
    <property type="project" value="UniProtKB-KW"/>
</dbReference>
<feature type="repeat" description="WD" evidence="12">
    <location>
        <begin position="348"/>
        <end position="387"/>
    </location>
</feature>
<dbReference type="PANTHER" id="PTHR19848:SF8">
    <property type="entry name" value="F-BOX AND WD REPEAT DOMAIN CONTAINING 7"/>
    <property type="match status" value="1"/>
</dbReference>
<dbReference type="GO" id="GO:0005875">
    <property type="term" value="C:microtubule associated complex"/>
    <property type="evidence" value="ECO:0007669"/>
    <property type="project" value="UniProtKB-UniRule"/>
</dbReference>
<keyword evidence="3 12" id="KW-0853">WD repeat</keyword>
<dbReference type="InterPro" id="IPR036322">
    <property type="entry name" value="WD40_repeat_dom_sf"/>
</dbReference>
<evidence type="ECO:0000256" key="2">
    <source>
        <dbReference type="ARBA" id="ARBA00022490"/>
    </source>
</evidence>
<evidence type="ECO:0000256" key="9">
    <source>
        <dbReference type="ARBA" id="ARBA00023212"/>
    </source>
</evidence>
<dbReference type="PRINTS" id="PR00320">
    <property type="entry name" value="GPROTEINBRPT"/>
</dbReference>
<dbReference type="Gene3D" id="2.130.10.10">
    <property type="entry name" value="YVTN repeat-like/Quinoprotein amine dehydrogenase"/>
    <property type="match status" value="3"/>
</dbReference>
<keyword evidence="5 11" id="KW-0493">Microtubule</keyword>
<evidence type="ECO:0000256" key="4">
    <source>
        <dbReference type="ARBA" id="ARBA00022618"/>
    </source>
</evidence>
<dbReference type="SMART" id="SM00320">
    <property type="entry name" value="WD40"/>
    <property type="match status" value="7"/>
</dbReference>
<dbReference type="PROSITE" id="PS00678">
    <property type="entry name" value="WD_REPEATS_1"/>
    <property type="match status" value="1"/>
</dbReference>
<evidence type="ECO:0000256" key="7">
    <source>
        <dbReference type="ARBA" id="ARBA00022776"/>
    </source>
</evidence>
<dbReference type="CDD" id="cd00200">
    <property type="entry name" value="WD40"/>
    <property type="match status" value="1"/>
</dbReference>
<dbReference type="InterPro" id="IPR017252">
    <property type="entry name" value="Dynein_regulator_LIS1"/>
</dbReference>
<evidence type="ECO:0000256" key="5">
    <source>
        <dbReference type="ARBA" id="ARBA00022701"/>
    </source>
</evidence>
<comment type="subcellular location">
    <subcellularLocation>
        <location evidence="11">Cytoplasm</location>
        <location evidence="11">Cytoskeleton</location>
    </subcellularLocation>
    <subcellularLocation>
        <location evidence="11">Cytoplasm</location>
        <location evidence="11">Cytoskeleton</location>
        <location evidence="11">Spindle pole</location>
    </subcellularLocation>
    <text evidence="11">Localizes to the plus ends of microtubules and the mitotic spindle poles.</text>
</comment>